<feature type="compositionally biased region" description="Basic and acidic residues" evidence="1">
    <location>
        <begin position="354"/>
        <end position="369"/>
    </location>
</feature>
<feature type="region of interest" description="Disordered" evidence="1">
    <location>
        <begin position="1"/>
        <end position="103"/>
    </location>
</feature>
<feature type="compositionally biased region" description="Basic and acidic residues" evidence="1">
    <location>
        <begin position="381"/>
        <end position="390"/>
    </location>
</feature>
<evidence type="ECO:0000256" key="1">
    <source>
        <dbReference type="SAM" id="MobiDB-lite"/>
    </source>
</evidence>
<evidence type="ECO:0000313" key="2">
    <source>
        <dbReference type="EMBL" id="KAL0637702.1"/>
    </source>
</evidence>
<feature type="region of interest" description="Disordered" evidence="1">
    <location>
        <begin position="845"/>
        <end position="866"/>
    </location>
</feature>
<feature type="compositionally biased region" description="Polar residues" evidence="1">
    <location>
        <begin position="226"/>
        <end position="247"/>
    </location>
</feature>
<feature type="compositionally biased region" description="Polar residues" evidence="1">
    <location>
        <begin position="268"/>
        <end position="278"/>
    </location>
</feature>
<comment type="caution">
    <text evidence="2">The sequence shown here is derived from an EMBL/GenBank/DDBJ whole genome shotgun (WGS) entry which is preliminary data.</text>
</comment>
<keyword evidence="3" id="KW-1185">Reference proteome</keyword>
<feature type="compositionally biased region" description="Polar residues" evidence="1">
    <location>
        <begin position="566"/>
        <end position="576"/>
    </location>
</feature>
<feature type="compositionally biased region" description="Basic and acidic residues" evidence="1">
    <location>
        <begin position="846"/>
        <end position="855"/>
    </location>
</feature>
<feature type="compositionally biased region" description="Polar residues" evidence="1">
    <location>
        <begin position="485"/>
        <end position="514"/>
    </location>
</feature>
<feature type="compositionally biased region" description="Basic and acidic residues" evidence="1">
    <location>
        <begin position="248"/>
        <end position="266"/>
    </location>
</feature>
<feature type="region of interest" description="Disordered" evidence="1">
    <location>
        <begin position="212"/>
        <end position="338"/>
    </location>
</feature>
<feature type="compositionally biased region" description="Low complexity" evidence="1">
    <location>
        <begin position="420"/>
        <end position="442"/>
    </location>
</feature>
<feature type="region of interest" description="Disordered" evidence="1">
    <location>
        <begin position="598"/>
        <end position="651"/>
    </location>
</feature>
<feature type="compositionally biased region" description="Polar residues" evidence="1">
    <location>
        <begin position="683"/>
        <end position="693"/>
    </location>
</feature>
<feature type="region of interest" description="Disordered" evidence="1">
    <location>
        <begin position="379"/>
        <end position="586"/>
    </location>
</feature>
<dbReference type="Proteomes" id="UP001447188">
    <property type="component" value="Unassembled WGS sequence"/>
</dbReference>
<feature type="compositionally biased region" description="Basic and acidic residues" evidence="1">
    <location>
        <begin position="280"/>
        <end position="317"/>
    </location>
</feature>
<feature type="region of interest" description="Disordered" evidence="1">
    <location>
        <begin position="937"/>
        <end position="960"/>
    </location>
</feature>
<feature type="compositionally biased region" description="Pro residues" evidence="1">
    <location>
        <begin position="63"/>
        <end position="77"/>
    </location>
</feature>
<accession>A0ABR3GP57</accession>
<feature type="compositionally biased region" description="Basic and acidic residues" evidence="1">
    <location>
        <begin position="328"/>
        <end position="338"/>
    </location>
</feature>
<feature type="region of interest" description="Disordered" evidence="1">
    <location>
        <begin position="136"/>
        <end position="159"/>
    </location>
</feature>
<reference evidence="2 3" key="1">
    <citation type="submission" date="2024-02" db="EMBL/GenBank/DDBJ databases">
        <title>Discinaceae phylogenomics.</title>
        <authorList>
            <person name="Dirks A.C."/>
            <person name="James T.Y."/>
        </authorList>
    </citation>
    <scope>NUCLEOTIDE SEQUENCE [LARGE SCALE GENOMIC DNA]</scope>
    <source>
        <strain evidence="2 3">ACD0624</strain>
    </source>
</reference>
<organism evidence="2 3">
    <name type="scientific">Discina gigas</name>
    <dbReference type="NCBI Taxonomy" id="1032678"/>
    <lineage>
        <taxon>Eukaryota</taxon>
        <taxon>Fungi</taxon>
        <taxon>Dikarya</taxon>
        <taxon>Ascomycota</taxon>
        <taxon>Pezizomycotina</taxon>
        <taxon>Pezizomycetes</taxon>
        <taxon>Pezizales</taxon>
        <taxon>Discinaceae</taxon>
        <taxon>Discina</taxon>
    </lineage>
</organism>
<feature type="region of interest" description="Disordered" evidence="1">
    <location>
        <begin position="354"/>
        <end position="373"/>
    </location>
</feature>
<feature type="region of interest" description="Disordered" evidence="1">
    <location>
        <begin position="683"/>
        <end position="708"/>
    </location>
</feature>
<dbReference type="EMBL" id="JBBBZM010000031">
    <property type="protein sequence ID" value="KAL0637702.1"/>
    <property type="molecule type" value="Genomic_DNA"/>
</dbReference>
<evidence type="ECO:0000313" key="3">
    <source>
        <dbReference type="Proteomes" id="UP001447188"/>
    </source>
</evidence>
<protein>
    <submittedName>
        <fullName evidence="2">Uncharacterized protein</fullName>
    </submittedName>
</protein>
<proteinExistence type="predicted"/>
<feature type="compositionally biased region" description="Basic and acidic residues" evidence="1">
    <location>
        <begin position="951"/>
        <end position="960"/>
    </location>
</feature>
<gene>
    <name evidence="2" type="ORF">Q9L58_003262</name>
</gene>
<sequence>MHFPTSLPPASGSPAAKLVFERGGSPHPESFDGPLPPPGSARSGLPLRRRSAAPSVARLAGPRFPPPTYPPPVPPRPAARRGRPRFSMPSISADSGAIPSGEMPASLTTAKLKMDGRGLPSERLIAARNSWKRKRTARLDGARKPNLAGSIGNLDGPFHTEFENAKEDAERSLSLMSVSSQKLKKIFRLGQDPPGIERLRLERTQSILPTVSQELAPLDQLERSRSSGVRNDSNSSERAQRKMTLTSPRERLTAARASRQEDKEDFSGNLNPGDSNNRLLGDRGHRMSDQMKKLKPSELKERHDTRQDRRASEKDAHLFQVQTAPEKNQGERHRFAESARRKIHMAKEELEAFRSSIADDVHDSKESSGKRIANAVRTAKARLENRDAERQAGIIMTPGASRPVEQSRYSLSSPRGPIFSSPSYDSSTSSSSQSLGSQTSPGVEGNSPPSPRILPNTSPHSIPAVPIPRNRAYQQVFPARPSASYRPTLSPVYSKSPIPTNSLSPVTSTSQKTPKATAGGHIPISADPVDGIAQASIILNPKPPFGPSEARGQDPTRRPPPTTKRNQSLQSTNETANLKRKKSYEHPMISLVVENDIPPLKLPSPEVKPMNSEERPRPNLTGAGSPPHETITNSAPQSIGIDSPRSSDPRGIREFRHLNAEFLKTPTSSALGFWAAADASLAPSESASAQPPNRTGEPPPDIWKDADRTSSLRKGKPTLEEWIADLPGLGLQQGSLAANSSLDTQILKELRTKSIKESSSNQVNDIMMTALAEKLKVLEDEELELSEEFVPEDETGLTSEELKALEETEPVPENAPPLIIDPFLLHPDYHPNPSPSVILEAISPVRESETEETHPSTKLWSSRLPGVPANERYGPLDSPPPRKLQRPRDLVGDASTRLDTLEKYWNDQGIIVGTVLRRMLWIVDTIIVKEREEAQRLARKHEMGWTDDEDDRRMASSERT</sequence>
<name>A0ABR3GP57_9PEZI</name>